<dbReference type="GO" id="GO:0016787">
    <property type="term" value="F:hydrolase activity"/>
    <property type="evidence" value="ECO:0007669"/>
    <property type="project" value="UniProtKB-KW"/>
</dbReference>
<feature type="compositionally biased region" description="Basic and acidic residues" evidence="12">
    <location>
        <begin position="57"/>
        <end position="67"/>
    </location>
</feature>
<comment type="subunit">
    <text evidence="9">Homohexamer. The homohexamer assembles into an open ring structure.</text>
</comment>
<sequence>MRERYETLKLSDLRALAKIRGIKSVTTLKKSEIIDAMVELDEKELKTGNKAVSGASVERDVSDKKVSDNTLSDNGDADKPSSDKGASDNASFDSGAAPAKPQGASAGHAHGDGRDRRHDNKHDIRHDNKKTFIKDTRQESRPESKTDRKDNTVDKASDKPIDKPADKPSEEPATQQEVSGVPASGILEVMPDGFGFIRCENYLPGENDVYVAPAIIRKLGLRTGDILEGIAREKSGNDKFGALIKLGLVNGYLPEMAATRTSFQKMTPIFPNEKLNLEREGGSIAMRIMDLICPIGKGQRGMIVSPPKAGKTTLLKDVAKSIQKNYPKIHLIILLIDERPEEVTDIKESITGENAEVIYSTFDELPEHHTRVAEMTIERARRLVEHKKDVMILIDSITRLTRAYNQVVPPSGRTLSGGLDPAALHMPKRFFGAARNMREGGSLTILATALIETGSKMDDVVYEEFKGTGNMEMILDRKLQERRIFPAINIPKSSTRREDLLLMPDELEAVNHMRKGFNGLKADNAVDQVINLFSHTRNNHEFVRMIQRQML</sequence>
<evidence type="ECO:0000256" key="8">
    <source>
        <dbReference type="ARBA" id="ARBA00023163"/>
    </source>
</evidence>
<keyword evidence="4 9" id="KW-0347">Helicase</keyword>
<evidence type="ECO:0000256" key="1">
    <source>
        <dbReference type="ARBA" id="ARBA00022472"/>
    </source>
</evidence>
<dbReference type="InterPro" id="IPR011113">
    <property type="entry name" value="Rho_RNA-bd"/>
</dbReference>
<evidence type="ECO:0000256" key="5">
    <source>
        <dbReference type="ARBA" id="ARBA00022840"/>
    </source>
</evidence>
<evidence type="ECO:0000256" key="10">
    <source>
        <dbReference type="NCBIfam" id="TIGR00767"/>
    </source>
</evidence>
<keyword evidence="5 9" id="KW-0067">ATP-binding</keyword>
<dbReference type="GO" id="GO:0003723">
    <property type="term" value="F:RNA binding"/>
    <property type="evidence" value="ECO:0007669"/>
    <property type="project" value="UniProtKB-UniRule"/>
</dbReference>
<evidence type="ECO:0000256" key="12">
    <source>
        <dbReference type="SAM" id="MobiDB-lite"/>
    </source>
</evidence>
<dbReference type="SMART" id="SM00382">
    <property type="entry name" value="AAA"/>
    <property type="match status" value="1"/>
</dbReference>
<dbReference type="InterPro" id="IPR011129">
    <property type="entry name" value="CSD"/>
</dbReference>
<feature type="region of interest" description="Disordered" evidence="12">
    <location>
        <begin position="45"/>
        <end position="184"/>
    </location>
</feature>
<keyword evidence="2 9" id="KW-0547">Nucleotide-binding</keyword>
<dbReference type="SUPFAM" id="SSF50249">
    <property type="entry name" value="Nucleic acid-binding proteins"/>
    <property type="match status" value="1"/>
</dbReference>
<feature type="domain" description="Rho RNA-BD" evidence="13">
    <location>
        <begin position="180"/>
        <end position="253"/>
    </location>
</feature>
<evidence type="ECO:0000259" key="13">
    <source>
        <dbReference type="PROSITE" id="PS51856"/>
    </source>
</evidence>
<feature type="binding site" evidence="9">
    <location>
        <begin position="308"/>
        <end position="313"/>
    </location>
    <ligand>
        <name>ATP</name>
        <dbReference type="ChEBI" id="CHEBI:30616"/>
    </ligand>
</feature>
<dbReference type="GO" id="GO:0008186">
    <property type="term" value="F:ATP-dependent activity, acting on RNA"/>
    <property type="evidence" value="ECO:0007669"/>
    <property type="project" value="UniProtKB-UniRule"/>
</dbReference>
<evidence type="ECO:0000313" key="15">
    <source>
        <dbReference type="Proteomes" id="UP000182584"/>
    </source>
</evidence>
<dbReference type="Gene3D" id="2.40.50.140">
    <property type="entry name" value="Nucleic acid-binding proteins"/>
    <property type="match status" value="1"/>
</dbReference>
<dbReference type="NCBIfam" id="TIGR00767">
    <property type="entry name" value="rho"/>
    <property type="match status" value="1"/>
</dbReference>
<evidence type="ECO:0000313" key="14">
    <source>
        <dbReference type="EMBL" id="SER23230.1"/>
    </source>
</evidence>
<dbReference type="SUPFAM" id="SSF52540">
    <property type="entry name" value="P-loop containing nucleoside triphosphate hydrolases"/>
    <property type="match status" value="1"/>
</dbReference>
<evidence type="ECO:0000256" key="9">
    <source>
        <dbReference type="HAMAP-Rule" id="MF_01884"/>
    </source>
</evidence>
<dbReference type="RefSeq" id="WP_074754329.1">
    <property type="nucleotide sequence ID" value="NZ_FOGJ01000003.1"/>
</dbReference>
<feature type="binding site" evidence="9">
    <location>
        <begin position="296"/>
        <end position="301"/>
    </location>
    <ligand>
        <name>ATP</name>
        <dbReference type="ChEBI" id="CHEBI:30616"/>
    </ligand>
</feature>
<evidence type="ECO:0000256" key="11">
    <source>
        <dbReference type="PROSITE-ProRule" id="PRU01203"/>
    </source>
</evidence>
<comment type="similarity">
    <text evidence="9 11">Belongs to the Rho family.</text>
</comment>
<dbReference type="CDD" id="cd04459">
    <property type="entry name" value="Rho_CSD"/>
    <property type="match status" value="1"/>
</dbReference>
<dbReference type="eggNOG" id="COG1158">
    <property type="taxonomic scope" value="Bacteria"/>
</dbReference>
<dbReference type="Gene3D" id="3.40.50.300">
    <property type="entry name" value="P-loop containing nucleotide triphosphate hydrolases"/>
    <property type="match status" value="1"/>
</dbReference>
<dbReference type="PANTHER" id="PTHR46425:SF1">
    <property type="entry name" value="TRANSCRIPTION TERMINATION FACTOR RHO"/>
    <property type="match status" value="1"/>
</dbReference>
<dbReference type="InterPro" id="IPR027417">
    <property type="entry name" value="P-loop_NTPase"/>
</dbReference>
<dbReference type="InterPro" id="IPR041703">
    <property type="entry name" value="Rho_factor_ATP-bd"/>
</dbReference>
<dbReference type="CDD" id="cd01128">
    <property type="entry name" value="rho_factor_C"/>
    <property type="match status" value="1"/>
</dbReference>
<dbReference type="OrthoDB" id="9805197at2"/>
<dbReference type="AlphaFoldDB" id="A0A1H9MHN8"/>
<dbReference type="Pfam" id="PF00006">
    <property type="entry name" value="ATP-synt_ab"/>
    <property type="match status" value="1"/>
</dbReference>
<evidence type="ECO:0000256" key="3">
    <source>
        <dbReference type="ARBA" id="ARBA00022801"/>
    </source>
</evidence>
<dbReference type="GO" id="GO:0004386">
    <property type="term" value="F:helicase activity"/>
    <property type="evidence" value="ECO:0007669"/>
    <property type="project" value="UniProtKB-UniRule"/>
</dbReference>
<dbReference type="Pfam" id="PF07497">
    <property type="entry name" value="Rho_RNA_bind"/>
    <property type="match status" value="1"/>
</dbReference>
<protein>
    <recommendedName>
        <fullName evidence="9 10">Transcription termination factor Rho</fullName>
        <ecNumber evidence="9 10">3.6.4.-</ecNumber>
    </recommendedName>
    <alternativeName>
        <fullName evidence="9">ATP-dependent helicase Rho</fullName>
    </alternativeName>
</protein>
<dbReference type="InterPro" id="IPR012340">
    <property type="entry name" value="NA-bd_OB-fold"/>
</dbReference>
<evidence type="ECO:0000256" key="6">
    <source>
        <dbReference type="ARBA" id="ARBA00022884"/>
    </source>
</evidence>
<dbReference type="PROSITE" id="PS51856">
    <property type="entry name" value="RHO_RNA_BD"/>
    <property type="match status" value="1"/>
</dbReference>
<keyword evidence="3 9" id="KW-0378">Hydrolase</keyword>
<evidence type="ECO:0000256" key="4">
    <source>
        <dbReference type="ARBA" id="ARBA00022806"/>
    </source>
</evidence>
<comment type="function">
    <text evidence="9">Facilitates transcription termination by a mechanism that involves Rho binding to the nascent RNA, activation of Rho's RNA-dependent ATPase activity, and release of the mRNA from the DNA template.</text>
</comment>
<dbReference type="GO" id="GO:0005524">
    <property type="term" value="F:ATP binding"/>
    <property type="evidence" value="ECO:0007669"/>
    <property type="project" value="UniProtKB-UniRule"/>
</dbReference>
<feature type="compositionally biased region" description="Basic and acidic residues" evidence="12">
    <location>
        <begin position="109"/>
        <end position="170"/>
    </location>
</feature>
<dbReference type="InterPro" id="IPR003593">
    <property type="entry name" value="AAA+_ATPase"/>
</dbReference>
<dbReference type="GO" id="GO:0006353">
    <property type="term" value="P:DNA-templated transcription termination"/>
    <property type="evidence" value="ECO:0007669"/>
    <property type="project" value="UniProtKB-UniRule"/>
</dbReference>
<dbReference type="EMBL" id="FOGJ01000003">
    <property type="protein sequence ID" value="SER23230.1"/>
    <property type="molecule type" value="Genomic_DNA"/>
</dbReference>
<dbReference type="Proteomes" id="UP000182584">
    <property type="component" value="Unassembled WGS sequence"/>
</dbReference>
<dbReference type="HAMAP" id="MF_01884">
    <property type="entry name" value="Rho"/>
    <property type="match status" value="1"/>
</dbReference>
<comment type="caution">
    <text evidence="9">Lacks conserved residue(s) required for the propagation of feature annotation.</text>
</comment>
<keyword evidence="6 9" id="KW-0694">RNA-binding</keyword>
<gene>
    <name evidence="9" type="primary">rho</name>
    <name evidence="14" type="ORF">SAMN04487884_103111</name>
</gene>
<evidence type="ECO:0000256" key="7">
    <source>
        <dbReference type="ARBA" id="ARBA00023015"/>
    </source>
</evidence>
<organism evidence="14 15">
    <name type="scientific">Butyrivibrio fibrisolvens</name>
    <dbReference type="NCBI Taxonomy" id="831"/>
    <lineage>
        <taxon>Bacteria</taxon>
        <taxon>Bacillati</taxon>
        <taxon>Bacillota</taxon>
        <taxon>Clostridia</taxon>
        <taxon>Lachnospirales</taxon>
        <taxon>Lachnospiraceae</taxon>
        <taxon>Butyrivibrio</taxon>
    </lineage>
</organism>
<dbReference type="InterPro" id="IPR004665">
    <property type="entry name" value="Term_rho"/>
</dbReference>
<keyword evidence="1 9" id="KW-0806">Transcription termination</keyword>
<dbReference type="EC" id="3.6.4.-" evidence="9 10"/>
<dbReference type="SMART" id="SM00357">
    <property type="entry name" value="CSP"/>
    <property type="match status" value="1"/>
</dbReference>
<feature type="binding site" evidence="9">
    <location>
        <position position="339"/>
    </location>
    <ligand>
        <name>ATP</name>
        <dbReference type="ChEBI" id="CHEBI:30616"/>
    </ligand>
</feature>
<feature type="compositionally biased region" description="Basic and acidic residues" evidence="12">
    <location>
        <begin position="76"/>
        <end position="86"/>
    </location>
</feature>
<keyword evidence="7 9" id="KW-0805">Transcription regulation</keyword>
<proteinExistence type="inferred from homology"/>
<dbReference type="InterPro" id="IPR000194">
    <property type="entry name" value="ATPase_F1/V1/A1_a/bsu_nucl-bd"/>
</dbReference>
<dbReference type="PANTHER" id="PTHR46425">
    <property type="entry name" value="TRANSCRIPTION TERMINATION FACTOR RHO"/>
    <property type="match status" value="1"/>
</dbReference>
<dbReference type="NCBIfam" id="NF006886">
    <property type="entry name" value="PRK09376.1"/>
    <property type="match status" value="1"/>
</dbReference>
<accession>A0A1H9MHN8</accession>
<name>A0A1H9MHN8_BUTFI</name>
<reference evidence="14 15" key="1">
    <citation type="submission" date="2016-10" db="EMBL/GenBank/DDBJ databases">
        <authorList>
            <person name="de Groot N.N."/>
        </authorList>
    </citation>
    <scope>NUCLEOTIDE SEQUENCE [LARGE SCALE GENOMIC DNA]</scope>
    <source>
        <strain evidence="14 15">AR40</strain>
    </source>
</reference>
<evidence type="ECO:0000256" key="2">
    <source>
        <dbReference type="ARBA" id="ARBA00022741"/>
    </source>
</evidence>
<keyword evidence="8 9" id="KW-0804">Transcription</keyword>